<dbReference type="Pfam" id="PF16286">
    <property type="entry name" value="DUF4932"/>
    <property type="match status" value="1"/>
</dbReference>
<reference evidence="2 3" key="1">
    <citation type="submission" date="2020-01" db="EMBL/GenBank/DDBJ databases">
        <authorList>
            <person name="Kim M.K."/>
        </authorList>
    </citation>
    <scope>NUCLEOTIDE SEQUENCE [LARGE SCALE GENOMIC DNA]</scope>
    <source>
        <strain evidence="2 3">172606-1</strain>
    </source>
</reference>
<name>A0A6C0GQ41_9BACT</name>
<evidence type="ECO:0000313" key="2">
    <source>
        <dbReference type="EMBL" id="QHT70047.1"/>
    </source>
</evidence>
<accession>A0A6C0GQ41</accession>
<protein>
    <submittedName>
        <fullName evidence="2">DUF4932 domain-containing protein</fullName>
    </submittedName>
</protein>
<feature type="signal peptide" evidence="1">
    <location>
        <begin position="1"/>
        <end position="21"/>
    </location>
</feature>
<dbReference type="RefSeq" id="WP_162446030.1">
    <property type="nucleotide sequence ID" value="NZ_CP048222.1"/>
</dbReference>
<keyword evidence="3" id="KW-1185">Reference proteome</keyword>
<dbReference type="EMBL" id="CP048222">
    <property type="protein sequence ID" value="QHT70047.1"/>
    <property type="molecule type" value="Genomic_DNA"/>
</dbReference>
<dbReference type="InterPro" id="IPR032560">
    <property type="entry name" value="DUF4932"/>
</dbReference>
<evidence type="ECO:0000256" key="1">
    <source>
        <dbReference type="SAM" id="SignalP"/>
    </source>
</evidence>
<dbReference type="KEGG" id="rhoz:GXP67_27085"/>
<sequence>MKQIILWCFMLSFYVSGNAHIQTNADSKGIRVEYNKNVELLGFVYFVGYEGKELENESDPAKREKHIKQYAYGYHLYQQYKKYENSEHVKSAINAALKYDLWLDYMINLLIQLDNFPNAALREDIVVNDYLKFSLTKDPVDARKNVTQFIEALNKLYIEVQFDAYLTQNIQKYDNALQQVKSRLPPKEFIPAMEKFYGKQFDAYTLVPSLTIPASMGFGVKYTRQGKTSIFNVFGAFDQQQFNDETNLDMGFGNEQQIIELSTHEFGHSFVNPVIAQIPDTFMTQTQTLFEPIKNDMTRQGYPQWKTSLNEHFVRAGEIMIARNMGNPKAAEALQKHYIESRKFIYLPEILTILEPYNHRKHISYQQAVGQAMEKLKSKVSN</sequence>
<dbReference type="AlphaFoldDB" id="A0A6C0GQ41"/>
<feature type="chain" id="PRO_5025418919" evidence="1">
    <location>
        <begin position="22"/>
        <end position="382"/>
    </location>
</feature>
<gene>
    <name evidence="2" type="ORF">GXP67_27085</name>
</gene>
<proteinExistence type="predicted"/>
<dbReference type="Proteomes" id="UP000480178">
    <property type="component" value="Chromosome"/>
</dbReference>
<keyword evidence="1" id="KW-0732">Signal</keyword>
<organism evidence="2 3">
    <name type="scientific">Rhodocytophaga rosea</name>
    <dbReference type="NCBI Taxonomy" id="2704465"/>
    <lineage>
        <taxon>Bacteria</taxon>
        <taxon>Pseudomonadati</taxon>
        <taxon>Bacteroidota</taxon>
        <taxon>Cytophagia</taxon>
        <taxon>Cytophagales</taxon>
        <taxon>Rhodocytophagaceae</taxon>
        <taxon>Rhodocytophaga</taxon>
    </lineage>
</organism>
<evidence type="ECO:0000313" key="3">
    <source>
        <dbReference type="Proteomes" id="UP000480178"/>
    </source>
</evidence>